<comment type="caution">
    <text evidence="2">The sequence shown here is derived from an EMBL/GenBank/DDBJ whole genome shotgun (WGS) entry which is preliminary data.</text>
</comment>
<keyword evidence="3" id="KW-1185">Reference proteome</keyword>
<dbReference type="AlphaFoldDB" id="A0A6A2XYP4"/>
<evidence type="ECO:0000313" key="3">
    <source>
        <dbReference type="Proteomes" id="UP000436088"/>
    </source>
</evidence>
<dbReference type="Gene3D" id="3.40.50.2000">
    <property type="entry name" value="Glycogen Phosphorylase B"/>
    <property type="match status" value="2"/>
</dbReference>
<accession>A0A6A2XYP4</accession>
<reference evidence="2" key="1">
    <citation type="submission" date="2019-09" db="EMBL/GenBank/DDBJ databases">
        <title>Draft genome information of white flower Hibiscus syriacus.</title>
        <authorList>
            <person name="Kim Y.-M."/>
        </authorList>
    </citation>
    <scope>NUCLEOTIDE SEQUENCE [LARGE SCALE GENOMIC DNA]</scope>
    <source>
        <strain evidence="2">YM2019G1</strain>
    </source>
</reference>
<dbReference type="InterPro" id="IPR050481">
    <property type="entry name" value="UDP-glycosyltransf_plant"/>
</dbReference>
<dbReference type="PANTHER" id="PTHR48049">
    <property type="entry name" value="GLYCOSYLTRANSFERASE"/>
    <property type="match status" value="1"/>
</dbReference>
<dbReference type="SUPFAM" id="SSF53756">
    <property type="entry name" value="UDP-Glycosyltransferase/glycogen phosphorylase"/>
    <property type="match status" value="1"/>
</dbReference>
<evidence type="ECO:0000313" key="2">
    <source>
        <dbReference type="EMBL" id="KAE8675550.1"/>
    </source>
</evidence>
<dbReference type="Proteomes" id="UP000436088">
    <property type="component" value="Unassembled WGS sequence"/>
</dbReference>
<gene>
    <name evidence="2" type="ORF">F3Y22_tig00111662pilonHSYRG00192</name>
</gene>
<dbReference type="EMBL" id="VEPZ02001399">
    <property type="protein sequence ID" value="KAE8675550.1"/>
    <property type="molecule type" value="Genomic_DNA"/>
</dbReference>
<protein>
    <submittedName>
        <fullName evidence="2">Uncharacterized protein</fullName>
    </submittedName>
</protein>
<dbReference type="GO" id="GO:0035251">
    <property type="term" value="F:UDP-glucosyltransferase activity"/>
    <property type="evidence" value="ECO:0007669"/>
    <property type="project" value="InterPro"/>
</dbReference>
<name>A0A6A2XYP4_HIBSY</name>
<organism evidence="2 3">
    <name type="scientific">Hibiscus syriacus</name>
    <name type="common">Rose of Sharon</name>
    <dbReference type="NCBI Taxonomy" id="106335"/>
    <lineage>
        <taxon>Eukaryota</taxon>
        <taxon>Viridiplantae</taxon>
        <taxon>Streptophyta</taxon>
        <taxon>Embryophyta</taxon>
        <taxon>Tracheophyta</taxon>
        <taxon>Spermatophyta</taxon>
        <taxon>Magnoliopsida</taxon>
        <taxon>eudicotyledons</taxon>
        <taxon>Gunneridae</taxon>
        <taxon>Pentapetalae</taxon>
        <taxon>rosids</taxon>
        <taxon>malvids</taxon>
        <taxon>Malvales</taxon>
        <taxon>Malvaceae</taxon>
        <taxon>Malvoideae</taxon>
        <taxon>Hibiscus</taxon>
    </lineage>
</organism>
<sequence>MKLKGTGVITLGVNTRNEFFYHVRFCESESNLEERWDNWSTIFEPGSVVYYAFGCQIILEKTQFNELVLRFKLTRLPFFVEVKPSVGTATIEEALTEGFEDRLRVLVPHLGGQILNTMLMADELKVGVEVKRGENGWISKENLSEAIKSVMDKDGEQRHHPMLLSIKLCLKMLIGAGAEEVDLANYEGFKIQTPDVSVLLIRLCLSKG</sequence>
<evidence type="ECO:0000256" key="1">
    <source>
        <dbReference type="ARBA" id="ARBA00009995"/>
    </source>
</evidence>
<dbReference type="PANTHER" id="PTHR48049:SF91">
    <property type="entry name" value="UDP-GLYCOSYLTRANSFERASE 79B7-RELATED"/>
    <property type="match status" value="1"/>
</dbReference>
<proteinExistence type="inferred from homology"/>
<comment type="similarity">
    <text evidence="1">Belongs to the UDP-glycosyltransferase family.</text>
</comment>